<dbReference type="PROSITE" id="PS51158">
    <property type="entry name" value="ALPHA_KINASE"/>
    <property type="match status" value="1"/>
</dbReference>
<evidence type="ECO:0000256" key="4">
    <source>
        <dbReference type="ARBA" id="ARBA00022777"/>
    </source>
</evidence>
<dbReference type="EMBL" id="JAZGQO010000011">
    <property type="protein sequence ID" value="KAK6174127.1"/>
    <property type="molecule type" value="Genomic_DNA"/>
</dbReference>
<keyword evidence="8" id="KW-1185">Reference proteome</keyword>
<sequence>MELFSNATYHTDPDCNNNTYHVDFDFLQWQRGYTTKAFKGILKGSGERRGSKILVKAFRNKPGSSTRCENELQKHRKAQELMQAFNEKFPEALNMSLTWVTKSTIENAAFFHKGRRLKENEHVIVEEIITDKFKYFVDPHFRRLGKTPKDLQTLMHFSYDFTGGQMVLSGLKGARTSDGFRFTFPTIHSMNGGFGEKDEGERGIEKCFENHVCNAVCARWLRPDSDTVVEQRPRAPSAPYDPEMLDGFPGYPPPYTPSPEVFPDTKLNFSDGRIPYNVYLEQTFQGGQWPFPPICNNNGEEKTMFSPVCCGQNNYFRLDSLHKNRNDEVFMDS</sequence>
<dbReference type="PANTHER" id="PTHR45992">
    <property type="entry name" value="EUKARYOTIC ELONGATION FACTOR 2 KINASE-RELATED"/>
    <property type="match status" value="1"/>
</dbReference>
<dbReference type="GO" id="GO:0004674">
    <property type="term" value="F:protein serine/threonine kinase activity"/>
    <property type="evidence" value="ECO:0007669"/>
    <property type="project" value="UniProtKB-KW"/>
</dbReference>
<dbReference type="SUPFAM" id="SSF56112">
    <property type="entry name" value="Protein kinase-like (PK-like)"/>
    <property type="match status" value="1"/>
</dbReference>
<dbReference type="InterPro" id="IPR011009">
    <property type="entry name" value="Kinase-like_dom_sf"/>
</dbReference>
<protein>
    <recommendedName>
        <fullName evidence="6">Alpha-type protein kinase domain-containing protein</fullName>
    </recommendedName>
</protein>
<reference evidence="7 8" key="1">
    <citation type="submission" date="2024-01" db="EMBL/GenBank/DDBJ databases">
        <title>The genome of the rayed Mediterranean limpet Patella caerulea (Linnaeus, 1758).</title>
        <authorList>
            <person name="Anh-Thu Weber A."/>
            <person name="Halstead-Nussloch G."/>
        </authorList>
    </citation>
    <scope>NUCLEOTIDE SEQUENCE [LARGE SCALE GENOMIC DNA]</scope>
    <source>
        <strain evidence="7">AATW-2023a</strain>
        <tissue evidence="7">Whole specimen</tissue>
    </source>
</reference>
<feature type="domain" description="Alpha-type protein kinase" evidence="6">
    <location>
        <begin position="1"/>
        <end position="226"/>
    </location>
</feature>
<organism evidence="7 8">
    <name type="scientific">Patella caerulea</name>
    <name type="common">Rayed Mediterranean limpet</name>
    <dbReference type="NCBI Taxonomy" id="87958"/>
    <lineage>
        <taxon>Eukaryota</taxon>
        <taxon>Metazoa</taxon>
        <taxon>Spiralia</taxon>
        <taxon>Lophotrochozoa</taxon>
        <taxon>Mollusca</taxon>
        <taxon>Gastropoda</taxon>
        <taxon>Patellogastropoda</taxon>
        <taxon>Patelloidea</taxon>
        <taxon>Patellidae</taxon>
        <taxon>Patella</taxon>
    </lineage>
</organism>
<dbReference type="GO" id="GO:0005524">
    <property type="term" value="F:ATP binding"/>
    <property type="evidence" value="ECO:0007669"/>
    <property type="project" value="UniProtKB-KW"/>
</dbReference>
<evidence type="ECO:0000259" key="6">
    <source>
        <dbReference type="PROSITE" id="PS51158"/>
    </source>
</evidence>
<dbReference type="SMART" id="SM00811">
    <property type="entry name" value="Alpha_kinase"/>
    <property type="match status" value="1"/>
</dbReference>
<keyword evidence="1" id="KW-0723">Serine/threonine-protein kinase</keyword>
<dbReference type="Gene3D" id="3.20.200.10">
    <property type="entry name" value="MHCK/EF2 kinase"/>
    <property type="match status" value="1"/>
</dbReference>
<gene>
    <name evidence="7" type="ORF">SNE40_017460</name>
</gene>
<dbReference type="Pfam" id="PF02816">
    <property type="entry name" value="Alpha_kinase"/>
    <property type="match status" value="1"/>
</dbReference>
<proteinExistence type="predicted"/>
<evidence type="ECO:0000313" key="7">
    <source>
        <dbReference type="EMBL" id="KAK6174127.1"/>
    </source>
</evidence>
<evidence type="ECO:0000313" key="8">
    <source>
        <dbReference type="Proteomes" id="UP001347796"/>
    </source>
</evidence>
<dbReference type="Proteomes" id="UP001347796">
    <property type="component" value="Unassembled WGS sequence"/>
</dbReference>
<accession>A0AAN8JB65</accession>
<keyword evidence="4" id="KW-0418">Kinase</keyword>
<keyword evidence="5" id="KW-0067">ATP-binding</keyword>
<evidence type="ECO:0000256" key="1">
    <source>
        <dbReference type="ARBA" id="ARBA00022527"/>
    </source>
</evidence>
<keyword evidence="2" id="KW-0808">Transferase</keyword>
<comment type="caution">
    <text evidence="7">The sequence shown here is derived from an EMBL/GenBank/DDBJ whole genome shotgun (WGS) entry which is preliminary data.</text>
</comment>
<evidence type="ECO:0000256" key="3">
    <source>
        <dbReference type="ARBA" id="ARBA00022741"/>
    </source>
</evidence>
<dbReference type="InterPro" id="IPR004166">
    <property type="entry name" value="a-kinase_dom"/>
</dbReference>
<name>A0AAN8JB65_PATCE</name>
<evidence type="ECO:0000256" key="5">
    <source>
        <dbReference type="ARBA" id="ARBA00022840"/>
    </source>
</evidence>
<keyword evidence="3" id="KW-0547">Nucleotide-binding</keyword>
<evidence type="ECO:0000256" key="2">
    <source>
        <dbReference type="ARBA" id="ARBA00022679"/>
    </source>
</evidence>
<dbReference type="PANTHER" id="PTHR45992:SF11">
    <property type="entry name" value="ALPHA-TYPE PROTEIN KINASE DOMAIN-CONTAINING PROTEIN"/>
    <property type="match status" value="1"/>
</dbReference>
<dbReference type="AlphaFoldDB" id="A0AAN8JB65"/>
<dbReference type="InterPro" id="IPR051852">
    <property type="entry name" value="Alpha-type_PK"/>
</dbReference>